<feature type="coiled-coil region" evidence="1">
    <location>
        <begin position="6"/>
        <end position="40"/>
    </location>
</feature>
<name>A0A7V5I1Y9_UNCAE</name>
<reference evidence="2" key="1">
    <citation type="journal article" date="2020" name="mSystems">
        <title>Genome- and Community-Level Interaction Insights into Carbon Utilization and Element Cycling Functions of Hydrothermarchaeota in Hydrothermal Sediment.</title>
        <authorList>
            <person name="Zhou Z."/>
            <person name="Liu Y."/>
            <person name="Xu W."/>
            <person name="Pan J."/>
            <person name="Luo Z.H."/>
            <person name="Li M."/>
        </authorList>
    </citation>
    <scope>NUCLEOTIDE SEQUENCE [LARGE SCALE GENOMIC DNA]</scope>
    <source>
        <strain evidence="2">HyVt-92</strain>
    </source>
</reference>
<dbReference type="EMBL" id="DRTT01000152">
    <property type="protein sequence ID" value="HHF98947.1"/>
    <property type="molecule type" value="Genomic_DNA"/>
</dbReference>
<keyword evidence="1" id="KW-0175">Coiled coil</keyword>
<feature type="non-terminal residue" evidence="2">
    <location>
        <position position="92"/>
    </location>
</feature>
<protein>
    <submittedName>
        <fullName evidence="2">Uncharacterized protein</fullName>
    </submittedName>
</protein>
<accession>A0A7V5I1Y9</accession>
<evidence type="ECO:0000313" key="2">
    <source>
        <dbReference type="EMBL" id="HHF98947.1"/>
    </source>
</evidence>
<dbReference type="Proteomes" id="UP000886070">
    <property type="component" value="Unassembled WGS sequence"/>
</dbReference>
<gene>
    <name evidence="2" type="ORF">ENL39_05630</name>
</gene>
<comment type="caution">
    <text evidence="2">The sequence shown here is derived from an EMBL/GenBank/DDBJ whole genome shotgun (WGS) entry which is preliminary data.</text>
</comment>
<proteinExistence type="predicted"/>
<sequence>MGSLEIEAIEEELKNLEKEKKSLERQIEELNISIRREESKLIDIDIVQRTYQGFSQVFPKLLLKEKHQFLQLIIKELVVFEDRVKVSLYEIP</sequence>
<dbReference type="AlphaFoldDB" id="A0A7V5I1Y9"/>
<organism evidence="2">
    <name type="scientific">Aerophobetes bacterium</name>
    <dbReference type="NCBI Taxonomy" id="2030807"/>
    <lineage>
        <taxon>Bacteria</taxon>
        <taxon>Candidatus Aerophobota</taxon>
    </lineage>
</organism>
<evidence type="ECO:0000256" key="1">
    <source>
        <dbReference type="SAM" id="Coils"/>
    </source>
</evidence>